<keyword evidence="2" id="KW-1185">Reference proteome</keyword>
<gene>
    <name evidence="1" type="ORF">PLOB_00013705</name>
</gene>
<accession>A0ABN8NGP8</accession>
<reference evidence="1 2" key="1">
    <citation type="submission" date="2022-05" db="EMBL/GenBank/DDBJ databases">
        <authorList>
            <consortium name="Genoscope - CEA"/>
            <person name="William W."/>
        </authorList>
    </citation>
    <scope>NUCLEOTIDE SEQUENCE [LARGE SCALE GENOMIC DNA]</scope>
</reference>
<dbReference type="EMBL" id="CALNXK010000018">
    <property type="protein sequence ID" value="CAH3105497.1"/>
    <property type="molecule type" value="Genomic_DNA"/>
</dbReference>
<organism evidence="1 2">
    <name type="scientific">Porites lobata</name>
    <dbReference type="NCBI Taxonomy" id="104759"/>
    <lineage>
        <taxon>Eukaryota</taxon>
        <taxon>Metazoa</taxon>
        <taxon>Cnidaria</taxon>
        <taxon>Anthozoa</taxon>
        <taxon>Hexacorallia</taxon>
        <taxon>Scleractinia</taxon>
        <taxon>Fungiina</taxon>
        <taxon>Poritidae</taxon>
        <taxon>Porites</taxon>
    </lineage>
</organism>
<evidence type="ECO:0000313" key="1">
    <source>
        <dbReference type="EMBL" id="CAH3105497.1"/>
    </source>
</evidence>
<name>A0ABN8NGP8_9CNID</name>
<proteinExistence type="predicted"/>
<comment type="caution">
    <text evidence="1">The sequence shown here is derived from an EMBL/GenBank/DDBJ whole genome shotgun (WGS) entry which is preliminary data.</text>
</comment>
<dbReference type="Proteomes" id="UP001159405">
    <property type="component" value="Unassembled WGS sequence"/>
</dbReference>
<protein>
    <submittedName>
        <fullName evidence="1">Uncharacterized protein</fullName>
    </submittedName>
</protein>
<evidence type="ECO:0000313" key="2">
    <source>
        <dbReference type="Proteomes" id="UP001159405"/>
    </source>
</evidence>
<dbReference type="PANTHER" id="PTHR46704:SF1">
    <property type="entry name" value="TELOMERE LENGTH REGULATION PROTEIN TEL2 HOMOLOG"/>
    <property type="match status" value="1"/>
</dbReference>
<dbReference type="PANTHER" id="PTHR46704">
    <property type="entry name" value="CXC DOMAIN-CONTAINING PROTEIN-RELATED"/>
    <property type="match status" value="1"/>
</dbReference>
<sequence length="301" mass="33286">MALMSAGSYLDAAVKKEGDEKLHVKLSTAVDRRDAHAIDIKYLKNCWTKHVTNVLHKHSTTSNIEQASEVAVKIEFVTMAEMELKCQDNEYFALQAAYDTISQENNAEIEDVEFHKPKNVNESKSVSIKESRDVAIQLSETANEGCTSDMKTLYDAAEAVTKMILHALDATANGATHLQIHSPDTDVFVLALRRYPELCENTLFVKGRGKHHLIIELKPIVETLDREKIAALPASHSLSGADNTGSFSGKGKLLCWKIFTEADSSIITALAELGQAAHPNEEIVTAIEKFVCLHINQEQKL</sequence>